<name>A0A917W3X9_9ACTN</name>
<evidence type="ECO:0000313" key="1">
    <source>
        <dbReference type="EMBL" id="GGL65244.1"/>
    </source>
</evidence>
<keyword evidence="2" id="KW-1185">Reference proteome</keyword>
<dbReference type="Pfam" id="PF09720">
    <property type="entry name" value="Unstab_antitox"/>
    <property type="match status" value="1"/>
</dbReference>
<dbReference type="AlphaFoldDB" id="A0A917W3X9"/>
<proteinExistence type="predicted"/>
<comment type="caution">
    <text evidence="1">The sequence shown here is derived from an EMBL/GenBank/DDBJ whole genome shotgun (WGS) entry which is preliminary data.</text>
</comment>
<sequence>MRSYTGAMTTRLADYIEAGYGLTPEERLEAARMLRLSVDQDTDGGQSEIDAAWDEVIDRRVAAVVNGTAALVDGPESLAQVRAALAARRK</sequence>
<evidence type="ECO:0008006" key="3">
    <source>
        <dbReference type="Google" id="ProtNLM"/>
    </source>
</evidence>
<reference evidence="1" key="2">
    <citation type="submission" date="2020-09" db="EMBL/GenBank/DDBJ databases">
        <authorList>
            <person name="Sun Q."/>
            <person name="Zhou Y."/>
        </authorList>
    </citation>
    <scope>NUCLEOTIDE SEQUENCE</scope>
    <source>
        <strain evidence="1">CGMCC 4.7306</strain>
    </source>
</reference>
<organism evidence="1 2">
    <name type="scientific">Microlunatus endophyticus</name>
    <dbReference type="NCBI Taxonomy" id="1716077"/>
    <lineage>
        <taxon>Bacteria</taxon>
        <taxon>Bacillati</taxon>
        <taxon>Actinomycetota</taxon>
        <taxon>Actinomycetes</taxon>
        <taxon>Propionibacteriales</taxon>
        <taxon>Propionibacteriaceae</taxon>
        <taxon>Microlunatus</taxon>
    </lineage>
</organism>
<accession>A0A917W3X9</accession>
<dbReference type="EMBL" id="BMMZ01000005">
    <property type="protein sequence ID" value="GGL65244.1"/>
    <property type="molecule type" value="Genomic_DNA"/>
</dbReference>
<dbReference type="Proteomes" id="UP000613840">
    <property type="component" value="Unassembled WGS sequence"/>
</dbReference>
<dbReference type="InterPro" id="IPR013406">
    <property type="entry name" value="CHP02574_addiction_mod"/>
</dbReference>
<evidence type="ECO:0000313" key="2">
    <source>
        <dbReference type="Proteomes" id="UP000613840"/>
    </source>
</evidence>
<reference evidence="1" key="1">
    <citation type="journal article" date="2014" name="Int. J. Syst. Evol. Microbiol.">
        <title>Complete genome sequence of Corynebacterium casei LMG S-19264T (=DSM 44701T), isolated from a smear-ripened cheese.</title>
        <authorList>
            <consortium name="US DOE Joint Genome Institute (JGI-PGF)"/>
            <person name="Walter F."/>
            <person name="Albersmeier A."/>
            <person name="Kalinowski J."/>
            <person name="Ruckert C."/>
        </authorList>
    </citation>
    <scope>NUCLEOTIDE SEQUENCE</scope>
    <source>
        <strain evidence="1">CGMCC 4.7306</strain>
    </source>
</reference>
<protein>
    <recommendedName>
        <fullName evidence="3">Addiction module component</fullName>
    </recommendedName>
</protein>
<gene>
    <name evidence="1" type="ORF">GCM10011575_24490</name>
</gene>